<evidence type="ECO:0000313" key="2">
    <source>
        <dbReference type="Proteomes" id="UP000295565"/>
    </source>
</evidence>
<dbReference type="Proteomes" id="UP000295565">
    <property type="component" value="Unassembled WGS sequence"/>
</dbReference>
<organism evidence="1 2">
    <name type="scientific">Celerinatantimonas diazotrophica</name>
    <dbReference type="NCBI Taxonomy" id="412034"/>
    <lineage>
        <taxon>Bacteria</taxon>
        <taxon>Pseudomonadati</taxon>
        <taxon>Pseudomonadota</taxon>
        <taxon>Gammaproteobacteria</taxon>
        <taxon>Celerinatantimonadaceae</taxon>
        <taxon>Celerinatantimonas</taxon>
    </lineage>
</organism>
<dbReference type="OrthoDB" id="5890208at2"/>
<accession>A0A4R1K495</accession>
<name>A0A4R1K495_9GAMM</name>
<gene>
    <name evidence="1" type="ORF">EV690_1082</name>
</gene>
<sequence>MYSTDAIALVKLGVNIEITKDSSLHPTDALEIVKIASEIGTHVTVKKNYHTDVLIEMAKIGRDHMTVAI</sequence>
<protein>
    <submittedName>
        <fullName evidence="1">Uncharacterized protein</fullName>
    </submittedName>
</protein>
<dbReference type="AlphaFoldDB" id="A0A4R1K495"/>
<dbReference type="RefSeq" id="WP_131911864.1">
    <property type="nucleotide sequence ID" value="NZ_OU594967.1"/>
</dbReference>
<evidence type="ECO:0000313" key="1">
    <source>
        <dbReference type="EMBL" id="TCK58924.1"/>
    </source>
</evidence>
<keyword evidence="2" id="KW-1185">Reference proteome</keyword>
<reference evidence="1 2" key="1">
    <citation type="submission" date="2019-03" db="EMBL/GenBank/DDBJ databases">
        <title>Genomic Encyclopedia of Type Strains, Phase IV (KMG-IV): sequencing the most valuable type-strain genomes for metagenomic binning, comparative biology and taxonomic classification.</title>
        <authorList>
            <person name="Goeker M."/>
        </authorList>
    </citation>
    <scope>NUCLEOTIDE SEQUENCE [LARGE SCALE GENOMIC DNA]</scope>
    <source>
        <strain evidence="1 2">DSM 18577</strain>
    </source>
</reference>
<dbReference type="EMBL" id="SMGD01000011">
    <property type="protein sequence ID" value="TCK58924.1"/>
    <property type="molecule type" value="Genomic_DNA"/>
</dbReference>
<proteinExistence type="predicted"/>
<comment type="caution">
    <text evidence="1">The sequence shown here is derived from an EMBL/GenBank/DDBJ whole genome shotgun (WGS) entry which is preliminary data.</text>
</comment>